<evidence type="ECO:0000313" key="1">
    <source>
        <dbReference type="EMBL" id="JAE16901.1"/>
    </source>
</evidence>
<name>A0A0A9G2Y0_ARUDO</name>
<dbReference type="AlphaFoldDB" id="A0A0A9G2Y0"/>
<reference evidence="1" key="2">
    <citation type="journal article" date="2015" name="Data Brief">
        <title>Shoot transcriptome of the giant reed, Arundo donax.</title>
        <authorList>
            <person name="Barrero R.A."/>
            <person name="Guerrero F.D."/>
            <person name="Moolhuijzen P."/>
            <person name="Goolsby J.A."/>
            <person name="Tidwell J."/>
            <person name="Bellgard S.E."/>
            <person name="Bellgard M.I."/>
        </authorList>
    </citation>
    <scope>NUCLEOTIDE SEQUENCE</scope>
    <source>
        <tissue evidence="1">Shoot tissue taken approximately 20 cm above the soil surface</tissue>
    </source>
</reference>
<organism evidence="1">
    <name type="scientific">Arundo donax</name>
    <name type="common">Giant reed</name>
    <name type="synonym">Donax arundinaceus</name>
    <dbReference type="NCBI Taxonomy" id="35708"/>
    <lineage>
        <taxon>Eukaryota</taxon>
        <taxon>Viridiplantae</taxon>
        <taxon>Streptophyta</taxon>
        <taxon>Embryophyta</taxon>
        <taxon>Tracheophyta</taxon>
        <taxon>Spermatophyta</taxon>
        <taxon>Magnoliopsida</taxon>
        <taxon>Liliopsida</taxon>
        <taxon>Poales</taxon>
        <taxon>Poaceae</taxon>
        <taxon>PACMAD clade</taxon>
        <taxon>Arundinoideae</taxon>
        <taxon>Arundineae</taxon>
        <taxon>Arundo</taxon>
    </lineage>
</organism>
<proteinExistence type="predicted"/>
<accession>A0A0A9G2Y0</accession>
<reference evidence="1" key="1">
    <citation type="submission" date="2014-09" db="EMBL/GenBank/DDBJ databases">
        <authorList>
            <person name="Magalhaes I.L.F."/>
            <person name="Oliveira U."/>
            <person name="Santos F.R."/>
            <person name="Vidigal T.H.D.A."/>
            <person name="Brescovit A.D."/>
            <person name="Santos A.J."/>
        </authorList>
    </citation>
    <scope>NUCLEOTIDE SEQUENCE</scope>
    <source>
        <tissue evidence="1">Shoot tissue taken approximately 20 cm above the soil surface</tissue>
    </source>
</reference>
<sequence>MNTVGCLLKNSETYGSSIYPGNRI</sequence>
<dbReference type="EMBL" id="GBRH01180995">
    <property type="protein sequence ID" value="JAE16901.1"/>
    <property type="molecule type" value="Transcribed_RNA"/>
</dbReference>
<protein>
    <submittedName>
        <fullName evidence="1">Uncharacterized protein</fullName>
    </submittedName>
</protein>